<reference evidence="1" key="1">
    <citation type="journal article" date="2020" name="mSystems">
        <title>Genome- and Community-Level Interaction Insights into Carbon Utilization and Element Cycling Functions of Hydrothermarchaeota in Hydrothermal Sediment.</title>
        <authorList>
            <person name="Zhou Z."/>
            <person name="Liu Y."/>
            <person name="Xu W."/>
            <person name="Pan J."/>
            <person name="Luo Z.H."/>
            <person name="Li M."/>
        </authorList>
    </citation>
    <scope>NUCLEOTIDE SEQUENCE [LARGE SCALE GENOMIC DNA]</scope>
    <source>
        <strain evidence="1">SpSt-697</strain>
    </source>
</reference>
<sequence length="20" mass="2325">MHWGLILIFTIALLSFNSFT</sequence>
<comment type="caution">
    <text evidence="1">The sequence shown here is derived from an EMBL/GenBank/DDBJ whole genome shotgun (WGS) entry which is preliminary data.</text>
</comment>
<organism evidence="1">
    <name type="scientific">candidate division WOR-3 bacterium</name>
    <dbReference type="NCBI Taxonomy" id="2052148"/>
    <lineage>
        <taxon>Bacteria</taxon>
        <taxon>Bacteria division WOR-3</taxon>
    </lineage>
</organism>
<proteinExistence type="predicted"/>
<gene>
    <name evidence="1" type="ORF">ENU74_02130</name>
</gene>
<accession>A0A7V3ZUE3</accession>
<protein>
    <submittedName>
        <fullName evidence="1">Uncharacterized protein</fullName>
    </submittedName>
</protein>
<dbReference type="EMBL" id="DTDR01000058">
    <property type="protein sequence ID" value="HGK63382.1"/>
    <property type="molecule type" value="Genomic_DNA"/>
</dbReference>
<evidence type="ECO:0000313" key="1">
    <source>
        <dbReference type="EMBL" id="HGK63382.1"/>
    </source>
</evidence>
<name>A0A7V3ZUE3_UNCW3</name>
<dbReference type="AlphaFoldDB" id="A0A7V3ZUE3"/>